<evidence type="ECO:0000256" key="3">
    <source>
        <dbReference type="ARBA" id="ARBA00022692"/>
    </source>
</evidence>
<feature type="transmembrane region" description="Helical" evidence="7">
    <location>
        <begin position="203"/>
        <end position="222"/>
    </location>
</feature>
<feature type="compositionally biased region" description="Polar residues" evidence="6">
    <location>
        <begin position="22"/>
        <end position="34"/>
    </location>
</feature>
<dbReference type="InterPro" id="IPR006153">
    <property type="entry name" value="Cation/H_exchanger_TM"/>
</dbReference>
<feature type="transmembrane region" description="Helical" evidence="7">
    <location>
        <begin position="451"/>
        <end position="472"/>
    </location>
</feature>
<dbReference type="AlphaFoldDB" id="A0A9Q0YHD3"/>
<feature type="transmembrane region" description="Helical" evidence="7">
    <location>
        <begin position="511"/>
        <end position="532"/>
    </location>
</feature>
<feature type="transmembrane region" description="Helical" evidence="7">
    <location>
        <begin position="423"/>
        <end position="439"/>
    </location>
</feature>
<dbReference type="PANTHER" id="PTHR31102">
    <property type="match status" value="1"/>
</dbReference>
<evidence type="ECO:0000259" key="8">
    <source>
        <dbReference type="Pfam" id="PF00999"/>
    </source>
</evidence>
<keyword evidence="3 7" id="KW-0812">Transmembrane</keyword>
<feature type="transmembrane region" description="Helical" evidence="7">
    <location>
        <begin position="326"/>
        <end position="350"/>
    </location>
</feature>
<sequence length="609" mass="65652">MMSFLKQKGSFDLTQIKRQNLVEEQTSWPDSSENIDGENEKLQGKNAPASVDERKLEEEDEEEVGVSWAKLCFTIDDEGSVTMVDGDLYPSLSPSQTEDYNLECQENSRYACCLSCTKPLLTKYNPLPPNPSYCQRLKYAFMCPPHGTLASIITWCSVVLLLWAVLFSVLGDDVLPGGNIFALYVLVVTSMVAGLVIQKLFRLPPLLGMLMMGFILRNVPYVDIATDIDPSWSSVLRSMSLVIILLKAGLGIDTTALRKLGCVCFRLSFIPCLVEASAVAVVGYIVLKFPWDWAFMLGFIVTALSPAVVVPSLLDLQDEGRGVAKGIPTLGVAACSLDNVLAISAFGLVMGISFSSGNIYFNIFRGPIEVVIGLAYGFLTGVLFWYFPAKEEEGVAAKRTVLLFCGGVLAVFGSNAINFPGAGALGCITVAVVSAYKWKEAKIKIQRAINLSWVLFEPILYGLIGAEVSIGYLNGSTVGLGLLTILVGVIFRIIATIFSTACSGLTTKERVFMAFAWLPKATVQAALGPVALETVKEKSGDEQLEEYAIQLLTIAVLSILATAPIGAALISIGGKKFLQKSVPVETASNHSSIPGVTDPQTPKPNTSEL</sequence>
<dbReference type="Pfam" id="PF00999">
    <property type="entry name" value="Na_H_Exchanger"/>
    <property type="match status" value="1"/>
</dbReference>
<evidence type="ECO:0000313" key="10">
    <source>
        <dbReference type="Proteomes" id="UP001152320"/>
    </source>
</evidence>
<proteinExistence type="inferred from homology"/>
<accession>A0A9Q0YHD3</accession>
<evidence type="ECO:0000256" key="7">
    <source>
        <dbReference type="SAM" id="Phobius"/>
    </source>
</evidence>
<gene>
    <name evidence="9" type="ORF">HOLleu_37443</name>
</gene>
<feature type="transmembrane region" description="Helical" evidence="7">
    <location>
        <begin position="370"/>
        <end position="388"/>
    </location>
</feature>
<evidence type="ECO:0000256" key="1">
    <source>
        <dbReference type="ARBA" id="ARBA00004141"/>
    </source>
</evidence>
<evidence type="ECO:0000256" key="2">
    <source>
        <dbReference type="ARBA" id="ARBA00007367"/>
    </source>
</evidence>
<feature type="transmembrane region" description="Helical" evidence="7">
    <location>
        <begin position="264"/>
        <end position="287"/>
    </location>
</feature>
<dbReference type="Proteomes" id="UP001152320">
    <property type="component" value="Chromosome 20"/>
</dbReference>
<reference evidence="9" key="1">
    <citation type="submission" date="2021-10" db="EMBL/GenBank/DDBJ databases">
        <title>Tropical sea cucumber genome reveals ecological adaptation and Cuvierian tubules defense mechanism.</title>
        <authorList>
            <person name="Chen T."/>
        </authorList>
    </citation>
    <scope>NUCLEOTIDE SEQUENCE</scope>
    <source>
        <strain evidence="9">Nanhai2018</strain>
        <tissue evidence="9">Muscle</tissue>
    </source>
</reference>
<evidence type="ECO:0000256" key="5">
    <source>
        <dbReference type="ARBA" id="ARBA00023136"/>
    </source>
</evidence>
<feature type="transmembrane region" description="Helical" evidence="7">
    <location>
        <begin position="293"/>
        <end position="314"/>
    </location>
</feature>
<dbReference type="PANTHER" id="PTHR31102:SF1">
    <property type="entry name" value="CATION_H+ EXCHANGER DOMAIN-CONTAINING PROTEIN"/>
    <property type="match status" value="1"/>
</dbReference>
<dbReference type="GO" id="GO:0015297">
    <property type="term" value="F:antiporter activity"/>
    <property type="evidence" value="ECO:0007669"/>
    <property type="project" value="InterPro"/>
</dbReference>
<feature type="region of interest" description="Disordered" evidence="6">
    <location>
        <begin position="587"/>
        <end position="609"/>
    </location>
</feature>
<keyword evidence="5 7" id="KW-0472">Membrane</keyword>
<feature type="transmembrane region" description="Helical" evidence="7">
    <location>
        <begin position="400"/>
        <end position="417"/>
    </location>
</feature>
<feature type="transmembrane region" description="Helical" evidence="7">
    <location>
        <begin position="478"/>
        <end position="499"/>
    </location>
</feature>
<evidence type="ECO:0000256" key="6">
    <source>
        <dbReference type="SAM" id="MobiDB-lite"/>
    </source>
</evidence>
<feature type="transmembrane region" description="Helical" evidence="7">
    <location>
        <begin position="176"/>
        <end position="196"/>
    </location>
</feature>
<dbReference type="OrthoDB" id="423807at2759"/>
<organism evidence="9 10">
    <name type="scientific">Holothuria leucospilota</name>
    <name type="common">Black long sea cucumber</name>
    <name type="synonym">Mertensiothuria leucospilota</name>
    <dbReference type="NCBI Taxonomy" id="206669"/>
    <lineage>
        <taxon>Eukaryota</taxon>
        <taxon>Metazoa</taxon>
        <taxon>Echinodermata</taxon>
        <taxon>Eleutherozoa</taxon>
        <taxon>Echinozoa</taxon>
        <taxon>Holothuroidea</taxon>
        <taxon>Aspidochirotacea</taxon>
        <taxon>Aspidochirotida</taxon>
        <taxon>Holothuriidae</taxon>
        <taxon>Holothuria</taxon>
    </lineage>
</organism>
<name>A0A9Q0YHD3_HOLLE</name>
<feature type="transmembrane region" description="Helical" evidence="7">
    <location>
        <begin position="234"/>
        <end position="252"/>
    </location>
</feature>
<evidence type="ECO:0000256" key="4">
    <source>
        <dbReference type="ARBA" id="ARBA00022989"/>
    </source>
</evidence>
<comment type="similarity">
    <text evidence="2">Belongs to the monovalent cation:proton antiporter 1 (CPA1) transporter (TC 2.A.36) family.</text>
</comment>
<feature type="region of interest" description="Disordered" evidence="6">
    <location>
        <begin position="22"/>
        <end position="59"/>
    </location>
</feature>
<dbReference type="GO" id="GO:1902600">
    <property type="term" value="P:proton transmembrane transport"/>
    <property type="evidence" value="ECO:0007669"/>
    <property type="project" value="InterPro"/>
</dbReference>
<feature type="transmembrane region" description="Helical" evidence="7">
    <location>
        <begin position="148"/>
        <end position="170"/>
    </location>
</feature>
<dbReference type="EMBL" id="JAIZAY010000020">
    <property type="protein sequence ID" value="KAJ8022525.1"/>
    <property type="molecule type" value="Genomic_DNA"/>
</dbReference>
<comment type="caution">
    <text evidence="9">The sequence shown here is derived from an EMBL/GenBank/DDBJ whole genome shotgun (WGS) entry which is preliminary data.</text>
</comment>
<dbReference type="InterPro" id="IPR051843">
    <property type="entry name" value="CPA1_transporter"/>
</dbReference>
<feature type="transmembrane region" description="Helical" evidence="7">
    <location>
        <begin position="547"/>
        <end position="570"/>
    </location>
</feature>
<keyword evidence="10" id="KW-1185">Reference proteome</keyword>
<keyword evidence="4 7" id="KW-1133">Transmembrane helix</keyword>
<dbReference type="GO" id="GO:0016020">
    <property type="term" value="C:membrane"/>
    <property type="evidence" value="ECO:0007669"/>
    <property type="project" value="UniProtKB-SubCell"/>
</dbReference>
<protein>
    <submittedName>
        <fullName evidence="9">Sodium/hydrogen exchanger 9B2</fullName>
    </submittedName>
</protein>
<comment type="subcellular location">
    <subcellularLocation>
        <location evidence="1">Membrane</location>
        <topology evidence="1">Multi-pass membrane protein</topology>
    </subcellularLocation>
</comment>
<evidence type="ECO:0000313" key="9">
    <source>
        <dbReference type="EMBL" id="KAJ8022525.1"/>
    </source>
</evidence>
<feature type="domain" description="Cation/H+ exchanger transmembrane" evidence="8">
    <location>
        <begin position="188"/>
        <end position="564"/>
    </location>
</feature>